<dbReference type="EMBL" id="GEDG01034381">
    <property type="protein sequence ID" value="JAP09763.1"/>
    <property type="molecule type" value="Transcribed_RNA"/>
</dbReference>
<organism evidence="1">
    <name type="scientific">Solanum chacoense</name>
    <name type="common">Chaco potato</name>
    <dbReference type="NCBI Taxonomy" id="4108"/>
    <lineage>
        <taxon>Eukaryota</taxon>
        <taxon>Viridiplantae</taxon>
        <taxon>Streptophyta</taxon>
        <taxon>Embryophyta</taxon>
        <taxon>Tracheophyta</taxon>
        <taxon>Spermatophyta</taxon>
        <taxon>Magnoliopsida</taxon>
        <taxon>eudicotyledons</taxon>
        <taxon>Gunneridae</taxon>
        <taxon>Pentapetalae</taxon>
        <taxon>asterids</taxon>
        <taxon>lamiids</taxon>
        <taxon>Solanales</taxon>
        <taxon>Solanaceae</taxon>
        <taxon>Solanoideae</taxon>
        <taxon>Solaneae</taxon>
        <taxon>Solanum</taxon>
    </lineage>
</organism>
<reference evidence="1" key="1">
    <citation type="submission" date="2015-12" db="EMBL/GenBank/DDBJ databases">
        <title>Gene expression during late stages of embryo sac development: a critical building block for successful pollen-pistil interactions.</title>
        <authorList>
            <person name="Liu Y."/>
            <person name="Joly V."/>
            <person name="Sabar M."/>
            <person name="Matton D.P."/>
        </authorList>
    </citation>
    <scope>NUCLEOTIDE SEQUENCE</scope>
</reference>
<name>A0A0V0GP93_SOLCH</name>
<proteinExistence type="predicted"/>
<accession>A0A0V0GP93</accession>
<protein>
    <submittedName>
        <fullName evidence="1">Putative ovule protein</fullName>
    </submittedName>
</protein>
<sequence>MSIRIKCVTIVDVFSRPFIRACSFQGQRSNKTSFNLLIKDSIFHFVLALQLVGSVKEDTKVLWTW</sequence>
<evidence type="ECO:0000313" key="1">
    <source>
        <dbReference type="EMBL" id="JAP09763.1"/>
    </source>
</evidence>
<dbReference type="AlphaFoldDB" id="A0A0V0GP93"/>